<reference evidence="1 2" key="1">
    <citation type="submission" date="2016-11" db="EMBL/GenBank/DDBJ databases">
        <authorList>
            <person name="Jaros S."/>
            <person name="Januszkiewicz K."/>
            <person name="Wedrychowicz H."/>
        </authorList>
    </citation>
    <scope>NUCLEOTIDE SEQUENCE [LARGE SCALE GENOMIC DNA]</scope>
    <source>
        <strain evidence="1 2">CECT 7868</strain>
    </source>
</reference>
<dbReference type="EMBL" id="FQXZ01000037">
    <property type="protein sequence ID" value="SHI28087.1"/>
    <property type="molecule type" value="Genomic_DNA"/>
</dbReference>
<dbReference type="RefSeq" id="WP_139281642.1">
    <property type="nucleotide sequence ID" value="NZ_FQXZ01000037.1"/>
</dbReference>
<dbReference type="OrthoDB" id="5899365at2"/>
<dbReference type="STRING" id="1216006.VA7868_03282"/>
<evidence type="ECO:0000313" key="2">
    <source>
        <dbReference type="Proteomes" id="UP000184608"/>
    </source>
</evidence>
<dbReference type="AlphaFoldDB" id="A0A1M5ZUX2"/>
<name>A0A1M5ZUX2_9VIBR</name>
<organism evidence="1 2">
    <name type="scientific">Vibrio aerogenes CECT 7868</name>
    <dbReference type="NCBI Taxonomy" id="1216006"/>
    <lineage>
        <taxon>Bacteria</taxon>
        <taxon>Pseudomonadati</taxon>
        <taxon>Pseudomonadota</taxon>
        <taxon>Gammaproteobacteria</taxon>
        <taxon>Vibrionales</taxon>
        <taxon>Vibrionaceae</taxon>
        <taxon>Vibrio</taxon>
    </lineage>
</organism>
<dbReference type="Proteomes" id="UP000184608">
    <property type="component" value="Unassembled WGS sequence"/>
</dbReference>
<proteinExistence type="predicted"/>
<accession>A0A1M5ZUX2</accession>
<keyword evidence="2" id="KW-1185">Reference proteome</keyword>
<sequence length="76" mass="9195">MLRRLSTWYVLMPSSIRDQSENIQLSEVKKSREKLKRSYLRARKMAIRIRIELNRSRVIILDEDGQMVQPELLRDH</sequence>
<protein>
    <submittedName>
        <fullName evidence="1">Uncharacterized protein</fullName>
    </submittedName>
</protein>
<evidence type="ECO:0000313" key="1">
    <source>
        <dbReference type="EMBL" id="SHI28087.1"/>
    </source>
</evidence>
<gene>
    <name evidence="1" type="ORF">VA7868_03282</name>
</gene>